<sequence length="149" mass="15814">MDALEVAMETLEQRPLIYEAEDVARAGVFVTLDRYGVLALHRGFVRPEDEASMAGDGEQAGADATGQGADAGSSSYHQEDGATVGTIITSGSPSLDALAEEDDDGVLKPLPERLVTELTSHRTLALREALGRSPDVALTLLLVKRIRPV</sequence>
<organism evidence="2 3">
    <name type="scientific">Pseudorhodobacter antarcticus</name>
    <dbReference type="NCBI Taxonomy" id="1077947"/>
    <lineage>
        <taxon>Bacteria</taxon>
        <taxon>Pseudomonadati</taxon>
        <taxon>Pseudomonadota</taxon>
        <taxon>Alphaproteobacteria</taxon>
        <taxon>Rhodobacterales</taxon>
        <taxon>Paracoccaceae</taxon>
        <taxon>Pseudorhodobacter</taxon>
    </lineage>
</organism>
<feature type="compositionally biased region" description="Low complexity" evidence="1">
    <location>
        <begin position="54"/>
        <end position="72"/>
    </location>
</feature>
<evidence type="ECO:0000313" key="2">
    <source>
        <dbReference type="EMBL" id="SEO22388.1"/>
    </source>
</evidence>
<gene>
    <name evidence="2" type="ORF">SAMN05216227_106413</name>
</gene>
<evidence type="ECO:0000313" key="3">
    <source>
        <dbReference type="Proteomes" id="UP000183002"/>
    </source>
</evidence>
<keyword evidence="3" id="KW-1185">Reference proteome</keyword>
<feature type="region of interest" description="Disordered" evidence="1">
    <location>
        <begin position="49"/>
        <end position="95"/>
    </location>
</feature>
<dbReference type="AlphaFoldDB" id="A0A1H8MYS5"/>
<proteinExistence type="predicted"/>
<dbReference type="EMBL" id="FOCO01000064">
    <property type="protein sequence ID" value="SEO22388.1"/>
    <property type="molecule type" value="Genomic_DNA"/>
</dbReference>
<dbReference type="STRING" id="1077947.SAMN05216227_106413"/>
<evidence type="ECO:0000256" key="1">
    <source>
        <dbReference type="SAM" id="MobiDB-lite"/>
    </source>
</evidence>
<name>A0A1H8MYS5_9RHOB</name>
<accession>A0A1H8MYS5</accession>
<protein>
    <submittedName>
        <fullName evidence="2">Chromosome partitioning protein, ParB family</fullName>
    </submittedName>
</protein>
<reference evidence="2 3" key="1">
    <citation type="submission" date="2016-10" db="EMBL/GenBank/DDBJ databases">
        <authorList>
            <person name="de Groot N.N."/>
        </authorList>
    </citation>
    <scope>NUCLEOTIDE SEQUENCE [LARGE SCALE GENOMIC DNA]</scope>
    <source>
        <strain evidence="2 3">CGMCC 1.10836</strain>
    </source>
</reference>
<dbReference type="Proteomes" id="UP000183002">
    <property type="component" value="Unassembled WGS sequence"/>
</dbReference>